<evidence type="ECO:0000256" key="3">
    <source>
        <dbReference type="ARBA" id="ARBA00022723"/>
    </source>
</evidence>
<feature type="domain" description="Sulfatase N-terminal" evidence="8">
    <location>
        <begin position="25"/>
        <end position="395"/>
    </location>
</feature>
<evidence type="ECO:0000313" key="9">
    <source>
        <dbReference type="EMBL" id="MFD2159587.1"/>
    </source>
</evidence>
<evidence type="ECO:0000256" key="6">
    <source>
        <dbReference type="ARBA" id="ARBA00022837"/>
    </source>
</evidence>
<evidence type="ECO:0000256" key="2">
    <source>
        <dbReference type="ARBA" id="ARBA00008779"/>
    </source>
</evidence>
<comment type="cofactor">
    <cofactor evidence="1">
        <name>Ca(2+)</name>
        <dbReference type="ChEBI" id="CHEBI:29108"/>
    </cofactor>
</comment>
<comment type="caution">
    <text evidence="9">The sequence shown here is derived from an EMBL/GenBank/DDBJ whole genome shotgun (WGS) entry which is preliminary data.</text>
</comment>
<dbReference type="Proteomes" id="UP001597389">
    <property type="component" value="Unassembled WGS sequence"/>
</dbReference>
<sequence>MLSLRSAFIALFGAFNFSALATEKPNVLFIVVDDLKPYLACYGDPVAITPNFDRLAKQGTLFTKAYSNQAVCGPSRCSTFTSLRPDRTRVHDLKTDFLAESPWVVSLPEHLRNHGYSTAGSGKLFHGGKSDKIMNQRAWHALVDEAQLPFNPNYPKPAKHYQNPKSQAAYQAALANGKKGFFALTKALKDANANPSTECLNIPDDAYIDGAITKQSIQFIHQLSNSSKPFFIAVGFKKPHLAFTAPKKYWDLYDPNSLKLATYQKAPKGAPKYAAHTWGELKAYSDIQADTPVPPNKQRELIHGYYACVSYIDAQIGKLLDTLEAKNLTQNTLIVLWSDHGWHLGDHGLWCKHSNYEQATRSVLMFSGPGVKTNQQIHNPVELIDIFPTVCELTQTPQLPNLDGISLSPSLNDPNHQSRRFAISQYPRHITMGYALRDNNYRYVAWLKNPNPKTPLTQLENIRDEELYKLSSDPLETTNLALHAEQQARITSFRDALNTHLKQQASRPQTLKP</sequence>
<dbReference type="InterPro" id="IPR017850">
    <property type="entry name" value="Alkaline_phosphatase_core_sf"/>
</dbReference>
<dbReference type="SUPFAM" id="SSF53649">
    <property type="entry name" value="Alkaline phosphatase-like"/>
    <property type="match status" value="1"/>
</dbReference>
<evidence type="ECO:0000256" key="1">
    <source>
        <dbReference type="ARBA" id="ARBA00001913"/>
    </source>
</evidence>
<dbReference type="InterPro" id="IPR024607">
    <property type="entry name" value="Sulfatase_CS"/>
</dbReference>
<keyword evidence="10" id="KW-1185">Reference proteome</keyword>
<dbReference type="CDD" id="cd16030">
    <property type="entry name" value="iduronate-2-sulfatase"/>
    <property type="match status" value="1"/>
</dbReference>
<dbReference type="Pfam" id="PF00884">
    <property type="entry name" value="Sulfatase"/>
    <property type="match status" value="1"/>
</dbReference>
<dbReference type="RefSeq" id="WP_377087606.1">
    <property type="nucleotide sequence ID" value="NZ_JBHSJL010000014.1"/>
</dbReference>
<evidence type="ECO:0000259" key="8">
    <source>
        <dbReference type="Pfam" id="PF00884"/>
    </source>
</evidence>
<reference evidence="10" key="1">
    <citation type="journal article" date="2019" name="Int. J. Syst. Evol. Microbiol.">
        <title>The Global Catalogue of Microorganisms (GCM) 10K type strain sequencing project: providing services to taxonomists for standard genome sequencing and annotation.</title>
        <authorList>
            <consortium name="The Broad Institute Genomics Platform"/>
            <consortium name="The Broad Institute Genome Sequencing Center for Infectious Disease"/>
            <person name="Wu L."/>
            <person name="Ma J."/>
        </authorList>
    </citation>
    <scope>NUCLEOTIDE SEQUENCE [LARGE SCALE GENOMIC DNA]</scope>
    <source>
        <strain evidence="10">CCUG 57942</strain>
    </source>
</reference>
<keyword evidence="4 7" id="KW-0732">Signal</keyword>
<gene>
    <name evidence="9" type="ORF">ACFSW8_11800</name>
</gene>
<dbReference type="PROSITE" id="PS00149">
    <property type="entry name" value="SULFATASE_2"/>
    <property type="match status" value="1"/>
</dbReference>
<dbReference type="InterPro" id="IPR035874">
    <property type="entry name" value="IDS"/>
</dbReference>
<name>A0ABW4ZCL9_9BACT</name>
<evidence type="ECO:0000313" key="10">
    <source>
        <dbReference type="Proteomes" id="UP001597389"/>
    </source>
</evidence>
<dbReference type="Gene3D" id="3.40.720.10">
    <property type="entry name" value="Alkaline Phosphatase, subunit A"/>
    <property type="match status" value="1"/>
</dbReference>
<dbReference type="EMBL" id="JBHUJB010000047">
    <property type="protein sequence ID" value="MFD2159587.1"/>
    <property type="molecule type" value="Genomic_DNA"/>
</dbReference>
<dbReference type="InterPro" id="IPR000917">
    <property type="entry name" value="Sulfatase_N"/>
</dbReference>
<protein>
    <submittedName>
        <fullName evidence="9">Sulfatase</fullName>
    </submittedName>
</protein>
<evidence type="ECO:0000256" key="7">
    <source>
        <dbReference type="SAM" id="SignalP"/>
    </source>
</evidence>
<keyword evidence="6" id="KW-0106">Calcium</keyword>
<evidence type="ECO:0000256" key="4">
    <source>
        <dbReference type="ARBA" id="ARBA00022729"/>
    </source>
</evidence>
<dbReference type="PANTHER" id="PTHR45953:SF1">
    <property type="entry name" value="IDURONATE 2-SULFATASE"/>
    <property type="match status" value="1"/>
</dbReference>
<dbReference type="PANTHER" id="PTHR45953">
    <property type="entry name" value="IDURONATE 2-SULFATASE"/>
    <property type="match status" value="1"/>
</dbReference>
<accession>A0ABW4ZCL9</accession>
<organism evidence="9 10">
    <name type="scientific">Rubritalea tangerina</name>
    <dbReference type="NCBI Taxonomy" id="430798"/>
    <lineage>
        <taxon>Bacteria</taxon>
        <taxon>Pseudomonadati</taxon>
        <taxon>Verrucomicrobiota</taxon>
        <taxon>Verrucomicrobiia</taxon>
        <taxon>Verrucomicrobiales</taxon>
        <taxon>Rubritaleaceae</taxon>
        <taxon>Rubritalea</taxon>
    </lineage>
</organism>
<keyword evidence="3" id="KW-0479">Metal-binding</keyword>
<evidence type="ECO:0000256" key="5">
    <source>
        <dbReference type="ARBA" id="ARBA00022801"/>
    </source>
</evidence>
<keyword evidence="5" id="KW-0378">Hydrolase</keyword>
<feature type="signal peptide" evidence="7">
    <location>
        <begin position="1"/>
        <end position="21"/>
    </location>
</feature>
<proteinExistence type="inferred from homology"/>
<comment type="similarity">
    <text evidence="2">Belongs to the sulfatase family.</text>
</comment>
<feature type="chain" id="PRO_5046047624" evidence="7">
    <location>
        <begin position="22"/>
        <end position="513"/>
    </location>
</feature>